<keyword evidence="4" id="KW-0552">Olfaction</keyword>
<dbReference type="GO" id="GO:0004984">
    <property type="term" value="F:olfactory receptor activity"/>
    <property type="evidence" value="ECO:0007669"/>
    <property type="project" value="InterPro"/>
</dbReference>
<name>A0A833S586_9HYME</name>
<keyword evidence="6" id="KW-0472">Membrane</keyword>
<evidence type="ECO:0000256" key="3">
    <source>
        <dbReference type="ARBA" id="ARBA00022692"/>
    </source>
</evidence>
<evidence type="ECO:0000256" key="7">
    <source>
        <dbReference type="ARBA" id="ARBA00023170"/>
    </source>
</evidence>
<gene>
    <name evidence="9" type="ORF">E2986_13457</name>
</gene>
<keyword evidence="8" id="KW-0807">Transducer</keyword>
<evidence type="ECO:0000256" key="5">
    <source>
        <dbReference type="ARBA" id="ARBA00022989"/>
    </source>
</evidence>
<evidence type="ECO:0000256" key="1">
    <source>
        <dbReference type="ARBA" id="ARBA00004141"/>
    </source>
</evidence>
<keyword evidence="10" id="KW-1185">Reference proteome</keyword>
<dbReference type="AlphaFoldDB" id="A0A833S586"/>
<sequence length="84" mass="9444">MNSHVFTFHFYVNNAIQNGQFVLNANDEIAESIYDASWYNANKETQLLFVLALRNCLSPPILSAGGLLTLNLETFAQILLTYVC</sequence>
<evidence type="ECO:0000256" key="2">
    <source>
        <dbReference type="ARBA" id="ARBA00022606"/>
    </source>
</evidence>
<keyword evidence="7" id="KW-0675">Receptor</keyword>
<dbReference type="GO" id="GO:0005549">
    <property type="term" value="F:odorant binding"/>
    <property type="evidence" value="ECO:0007669"/>
    <property type="project" value="InterPro"/>
</dbReference>
<keyword evidence="3" id="KW-0812">Transmembrane</keyword>
<proteinExistence type="predicted"/>
<keyword evidence="5" id="KW-1133">Transmembrane helix</keyword>
<dbReference type="Proteomes" id="UP000655588">
    <property type="component" value="Unassembled WGS sequence"/>
</dbReference>
<accession>A0A833S586</accession>
<dbReference type="Pfam" id="PF02949">
    <property type="entry name" value="7tm_6"/>
    <property type="match status" value="1"/>
</dbReference>
<evidence type="ECO:0000256" key="4">
    <source>
        <dbReference type="ARBA" id="ARBA00022725"/>
    </source>
</evidence>
<organism evidence="9 10">
    <name type="scientific">Frieseomelitta varia</name>
    <dbReference type="NCBI Taxonomy" id="561572"/>
    <lineage>
        <taxon>Eukaryota</taxon>
        <taxon>Metazoa</taxon>
        <taxon>Ecdysozoa</taxon>
        <taxon>Arthropoda</taxon>
        <taxon>Hexapoda</taxon>
        <taxon>Insecta</taxon>
        <taxon>Pterygota</taxon>
        <taxon>Neoptera</taxon>
        <taxon>Endopterygota</taxon>
        <taxon>Hymenoptera</taxon>
        <taxon>Apocrita</taxon>
        <taxon>Aculeata</taxon>
        <taxon>Apoidea</taxon>
        <taxon>Anthophila</taxon>
        <taxon>Apidae</taxon>
        <taxon>Frieseomelitta</taxon>
    </lineage>
</organism>
<dbReference type="EMBL" id="WNWW01000557">
    <property type="protein sequence ID" value="KAF3423562.1"/>
    <property type="molecule type" value="Genomic_DNA"/>
</dbReference>
<protein>
    <submittedName>
        <fullName evidence="9">Uncharacterized protein</fullName>
    </submittedName>
</protein>
<comment type="caution">
    <text evidence="9">The sequence shown here is derived from an EMBL/GenBank/DDBJ whole genome shotgun (WGS) entry which is preliminary data.</text>
</comment>
<comment type="subcellular location">
    <subcellularLocation>
        <location evidence="1">Membrane</location>
        <topology evidence="1">Multi-pass membrane protein</topology>
    </subcellularLocation>
</comment>
<dbReference type="GO" id="GO:0007165">
    <property type="term" value="P:signal transduction"/>
    <property type="evidence" value="ECO:0007669"/>
    <property type="project" value="UniProtKB-KW"/>
</dbReference>
<dbReference type="InterPro" id="IPR004117">
    <property type="entry name" value="7tm6_olfct_rcpt"/>
</dbReference>
<evidence type="ECO:0000313" key="10">
    <source>
        <dbReference type="Proteomes" id="UP000655588"/>
    </source>
</evidence>
<evidence type="ECO:0000256" key="8">
    <source>
        <dbReference type="ARBA" id="ARBA00023224"/>
    </source>
</evidence>
<evidence type="ECO:0000256" key="6">
    <source>
        <dbReference type="ARBA" id="ARBA00023136"/>
    </source>
</evidence>
<reference evidence="9" key="1">
    <citation type="submission" date="2019-11" db="EMBL/GenBank/DDBJ databases">
        <title>The nuclear and mitochondrial genomes of Frieseomelitta varia - a highly eusocial stingless bee (Meliponini) with a permanently sterile worker caste.</title>
        <authorList>
            <person name="Freitas F.C.P."/>
            <person name="Lourenco A.P."/>
            <person name="Nunes F.M.F."/>
            <person name="Paschoal A.R."/>
            <person name="Abreu F.C.P."/>
            <person name="Barbin F.O."/>
            <person name="Bataglia L."/>
            <person name="Cardoso-Junior C.A.M."/>
            <person name="Cervoni M.S."/>
            <person name="Silva S.R."/>
            <person name="Dalarmi F."/>
            <person name="Del Lama M.A."/>
            <person name="Depintor T.S."/>
            <person name="Ferreira K.M."/>
            <person name="Goria P.S."/>
            <person name="Jaskot M.C."/>
            <person name="Lago D.C."/>
            <person name="Luna-Lucena D."/>
            <person name="Moda L.M."/>
            <person name="Nascimento L."/>
            <person name="Pedrino M."/>
            <person name="Rabico F.O."/>
            <person name="Sanches F.C."/>
            <person name="Santos D.E."/>
            <person name="Santos C.G."/>
            <person name="Vieira J."/>
            <person name="Lopes T.F."/>
            <person name="Barchuk A.R."/>
            <person name="Hartfelder K."/>
            <person name="Simoes Z.L.P."/>
            <person name="Bitondi M.M.G."/>
            <person name="Pinheiro D.G."/>
        </authorList>
    </citation>
    <scope>NUCLEOTIDE SEQUENCE</scope>
    <source>
        <strain evidence="9">USP_RPSP 00005682</strain>
        <tissue evidence="9">Whole individual</tissue>
    </source>
</reference>
<evidence type="ECO:0000313" key="9">
    <source>
        <dbReference type="EMBL" id="KAF3423562.1"/>
    </source>
</evidence>
<keyword evidence="2" id="KW-0716">Sensory transduction</keyword>
<dbReference type="GO" id="GO:0016020">
    <property type="term" value="C:membrane"/>
    <property type="evidence" value="ECO:0007669"/>
    <property type="project" value="UniProtKB-SubCell"/>
</dbReference>